<evidence type="ECO:0000313" key="1">
    <source>
        <dbReference type="EMBL" id="KAI8421715.1"/>
    </source>
</evidence>
<evidence type="ECO:0000313" key="2">
    <source>
        <dbReference type="Proteomes" id="UP001064048"/>
    </source>
</evidence>
<accession>A0ACC0JC64</accession>
<reference evidence="1 2" key="1">
    <citation type="journal article" date="2022" name="Genome Biol. Evol.">
        <title>The Spruce Budworm Genome: Reconstructing the Evolutionary History of Antifreeze Proteins.</title>
        <authorList>
            <person name="Beliveau C."/>
            <person name="Gagne P."/>
            <person name="Picq S."/>
            <person name="Vernygora O."/>
            <person name="Keeling C.I."/>
            <person name="Pinkney K."/>
            <person name="Doucet D."/>
            <person name="Wen F."/>
            <person name="Johnston J.S."/>
            <person name="Maaroufi H."/>
            <person name="Boyle B."/>
            <person name="Laroche J."/>
            <person name="Dewar K."/>
            <person name="Juretic N."/>
            <person name="Blackburn G."/>
            <person name="Nisole A."/>
            <person name="Brunet B."/>
            <person name="Brandao M."/>
            <person name="Lumley L."/>
            <person name="Duan J."/>
            <person name="Quan G."/>
            <person name="Lucarotti C.J."/>
            <person name="Roe A.D."/>
            <person name="Sperling F.A.H."/>
            <person name="Levesque R.C."/>
            <person name="Cusson M."/>
        </authorList>
    </citation>
    <scope>NUCLEOTIDE SEQUENCE [LARGE SCALE GENOMIC DNA]</scope>
    <source>
        <strain evidence="1">Glfc:IPQL:Cfum</strain>
    </source>
</reference>
<protein>
    <submittedName>
        <fullName evidence="1">Uncharacterized protein</fullName>
    </submittedName>
</protein>
<keyword evidence="2" id="KW-1185">Reference proteome</keyword>
<comment type="caution">
    <text evidence="1">The sequence shown here is derived from an EMBL/GenBank/DDBJ whole genome shotgun (WGS) entry which is preliminary data.</text>
</comment>
<proteinExistence type="predicted"/>
<gene>
    <name evidence="1" type="ORF">MSG28_009690</name>
</gene>
<name>A0ACC0JC64_CHOFU</name>
<organism evidence="1 2">
    <name type="scientific">Choristoneura fumiferana</name>
    <name type="common">Spruce budworm moth</name>
    <name type="synonym">Archips fumiferana</name>
    <dbReference type="NCBI Taxonomy" id="7141"/>
    <lineage>
        <taxon>Eukaryota</taxon>
        <taxon>Metazoa</taxon>
        <taxon>Ecdysozoa</taxon>
        <taxon>Arthropoda</taxon>
        <taxon>Hexapoda</taxon>
        <taxon>Insecta</taxon>
        <taxon>Pterygota</taxon>
        <taxon>Neoptera</taxon>
        <taxon>Endopterygota</taxon>
        <taxon>Lepidoptera</taxon>
        <taxon>Glossata</taxon>
        <taxon>Ditrysia</taxon>
        <taxon>Tortricoidea</taxon>
        <taxon>Tortricidae</taxon>
        <taxon>Tortricinae</taxon>
        <taxon>Choristoneura</taxon>
    </lineage>
</organism>
<dbReference type="EMBL" id="CM046116">
    <property type="protein sequence ID" value="KAI8421715.1"/>
    <property type="molecule type" value="Genomic_DNA"/>
</dbReference>
<sequence>MAMAMRKRSGSGSKRHLKEKVVQIYESFFRGEDLTSDNPTFWDEFFLLKPKIPQLEAEINKLSIEQLINMKDTINLLVAQCIEMLGQEHHIRLVYALQTLSALLITMYQRLGAEPNNVKTILIGAENPDAKMQKLLEHCGTTLSGIDNIDDNPLVEYVMMNSLFEPLIQLLCTSNERQQHGYDVVMLLMFLVNYKKQESANPYVVKLSILDDELALNGYGQVITAALNDFVMSVFGGMQGTTGGGWLSSLTSMVGGIFLTSDETQPVVRGQRNSGGEEGMLLALYEAAHLNRNFMTTLAHSSAAASAPPSPPATLPPHQTPPNPAQIQALDNDQPTNLLVTFFQYWFFYSYGGYEDRDQYK</sequence>
<dbReference type="Proteomes" id="UP001064048">
    <property type="component" value="Chromosome 16"/>
</dbReference>